<dbReference type="Gene3D" id="3.30.450.20">
    <property type="entry name" value="PAS domain"/>
    <property type="match status" value="1"/>
</dbReference>
<dbReference type="CDD" id="cd17569">
    <property type="entry name" value="REC_HupR-like"/>
    <property type="match status" value="1"/>
</dbReference>
<dbReference type="PANTHER" id="PTHR44757">
    <property type="entry name" value="DIGUANYLATE CYCLASE DGCP"/>
    <property type="match status" value="1"/>
</dbReference>
<dbReference type="EMBL" id="VUYU01000012">
    <property type="protein sequence ID" value="NHZ35520.1"/>
    <property type="molecule type" value="Genomic_DNA"/>
</dbReference>
<feature type="domain" description="Response regulatory" evidence="2">
    <location>
        <begin position="714"/>
        <end position="829"/>
    </location>
</feature>
<dbReference type="Pfam" id="PF00563">
    <property type="entry name" value="EAL"/>
    <property type="match status" value="1"/>
</dbReference>
<dbReference type="InterPro" id="IPR000700">
    <property type="entry name" value="PAS-assoc_C"/>
</dbReference>
<dbReference type="InterPro" id="IPR043128">
    <property type="entry name" value="Rev_trsase/Diguanyl_cyclase"/>
</dbReference>
<dbReference type="SUPFAM" id="SSF52172">
    <property type="entry name" value="CheY-like"/>
    <property type="match status" value="2"/>
</dbReference>
<dbReference type="Proteomes" id="UP000785613">
    <property type="component" value="Unassembled WGS sequence"/>
</dbReference>
<feature type="domain" description="PAC" evidence="4">
    <location>
        <begin position="222"/>
        <end position="272"/>
    </location>
</feature>
<dbReference type="Pfam" id="PF00072">
    <property type="entry name" value="Response_reg"/>
    <property type="match status" value="2"/>
</dbReference>
<dbReference type="Gene3D" id="3.30.70.270">
    <property type="match status" value="1"/>
</dbReference>
<dbReference type="Pfam" id="PF13426">
    <property type="entry name" value="PAS_9"/>
    <property type="match status" value="1"/>
</dbReference>
<dbReference type="SUPFAM" id="SSF55073">
    <property type="entry name" value="Nucleotide cyclase"/>
    <property type="match status" value="1"/>
</dbReference>
<dbReference type="InterPro" id="IPR035965">
    <property type="entry name" value="PAS-like_dom_sf"/>
</dbReference>
<evidence type="ECO:0000259" key="6">
    <source>
        <dbReference type="PROSITE" id="PS50887"/>
    </source>
</evidence>
<dbReference type="SUPFAM" id="SSF141868">
    <property type="entry name" value="EAL domain-like"/>
    <property type="match status" value="1"/>
</dbReference>
<feature type="modified residue" description="4-aspartylphosphate" evidence="1">
    <location>
        <position position="56"/>
    </location>
</feature>
<proteinExistence type="predicted"/>
<gene>
    <name evidence="7" type="ORF">F0185_18310</name>
</gene>
<feature type="modified residue" description="4-aspartylphosphate" evidence="1">
    <location>
        <position position="763"/>
    </location>
</feature>
<evidence type="ECO:0000313" key="7">
    <source>
        <dbReference type="EMBL" id="NHZ35520.1"/>
    </source>
</evidence>
<feature type="domain" description="GGDEF" evidence="6">
    <location>
        <begin position="304"/>
        <end position="437"/>
    </location>
</feature>
<dbReference type="RefSeq" id="WP_167226833.1">
    <property type="nucleotide sequence ID" value="NZ_VUYU01000012.1"/>
</dbReference>
<dbReference type="SMART" id="SM00052">
    <property type="entry name" value="EAL"/>
    <property type="match status" value="1"/>
</dbReference>
<evidence type="ECO:0000313" key="8">
    <source>
        <dbReference type="Proteomes" id="UP000785613"/>
    </source>
</evidence>
<dbReference type="PROSITE" id="PS50110">
    <property type="entry name" value="RESPONSE_REGULATORY"/>
    <property type="match status" value="2"/>
</dbReference>
<reference evidence="7 8" key="1">
    <citation type="submission" date="2019-09" db="EMBL/GenBank/DDBJ databases">
        <title>Taxonomy of Antarctic Massilia spp.: description of Massilia rubra sp. nov., Massilia aquatica sp. nov., Massilia mucilaginosa sp. nov., Massilia frigida sp. nov. isolated from streams, lakes and regoliths.</title>
        <authorList>
            <person name="Holochova P."/>
            <person name="Sedlacek I."/>
            <person name="Kralova S."/>
            <person name="Maslanova I."/>
            <person name="Busse H.-J."/>
            <person name="Stankova E."/>
            <person name="Vrbovska V."/>
            <person name="Kovarovic V."/>
            <person name="Bartak M."/>
            <person name="Svec P."/>
            <person name="Pantucek R."/>
        </authorList>
    </citation>
    <scope>NUCLEOTIDE SEQUENCE [LARGE SCALE GENOMIC DNA]</scope>
    <source>
        <strain evidence="7 8">CCM 8692</strain>
    </source>
</reference>
<dbReference type="NCBIfam" id="TIGR00229">
    <property type="entry name" value="sensory_box"/>
    <property type="match status" value="1"/>
</dbReference>
<evidence type="ECO:0000256" key="1">
    <source>
        <dbReference type="PROSITE-ProRule" id="PRU00169"/>
    </source>
</evidence>
<dbReference type="InterPro" id="IPR001789">
    <property type="entry name" value="Sig_transdc_resp-reg_receiver"/>
</dbReference>
<evidence type="ECO:0000259" key="3">
    <source>
        <dbReference type="PROSITE" id="PS50112"/>
    </source>
</evidence>
<dbReference type="PROSITE" id="PS50887">
    <property type="entry name" value="GGDEF"/>
    <property type="match status" value="1"/>
</dbReference>
<dbReference type="Pfam" id="PF00990">
    <property type="entry name" value="GGDEF"/>
    <property type="match status" value="1"/>
</dbReference>
<keyword evidence="8" id="KW-1185">Reference proteome</keyword>
<dbReference type="NCBIfam" id="TIGR00254">
    <property type="entry name" value="GGDEF"/>
    <property type="match status" value="1"/>
</dbReference>
<dbReference type="InterPro" id="IPR000160">
    <property type="entry name" value="GGDEF_dom"/>
</dbReference>
<dbReference type="Gene3D" id="3.20.20.450">
    <property type="entry name" value="EAL domain"/>
    <property type="match status" value="1"/>
</dbReference>
<name>A0ABX0LT26_9BURK</name>
<dbReference type="PROSITE" id="PS50113">
    <property type="entry name" value="PAC"/>
    <property type="match status" value="1"/>
</dbReference>
<dbReference type="PANTHER" id="PTHR44757:SF2">
    <property type="entry name" value="BIOFILM ARCHITECTURE MAINTENANCE PROTEIN MBAA"/>
    <property type="match status" value="1"/>
</dbReference>
<organism evidence="7 8">
    <name type="scientific">Massilia rubra</name>
    <dbReference type="NCBI Taxonomy" id="2607910"/>
    <lineage>
        <taxon>Bacteria</taxon>
        <taxon>Pseudomonadati</taxon>
        <taxon>Pseudomonadota</taxon>
        <taxon>Betaproteobacteria</taxon>
        <taxon>Burkholderiales</taxon>
        <taxon>Oxalobacteraceae</taxon>
        <taxon>Telluria group</taxon>
        <taxon>Massilia</taxon>
    </lineage>
</organism>
<feature type="domain" description="PAS" evidence="3">
    <location>
        <begin position="148"/>
        <end position="204"/>
    </location>
</feature>
<feature type="domain" description="EAL" evidence="5">
    <location>
        <begin position="446"/>
        <end position="700"/>
    </location>
</feature>
<dbReference type="InterPro" id="IPR000014">
    <property type="entry name" value="PAS"/>
</dbReference>
<dbReference type="InterPro" id="IPR035919">
    <property type="entry name" value="EAL_sf"/>
</dbReference>
<accession>A0ABX0LT26</accession>
<dbReference type="SUPFAM" id="SSF55785">
    <property type="entry name" value="PYP-like sensor domain (PAS domain)"/>
    <property type="match status" value="1"/>
</dbReference>
<dbReference type="InterPro" id="IPR011006">
    <property type="entry name" value="CheY-like_superfamily"/>
</dbReference>
<evidence type="ECO:0000259" key="2">
    <source>
        <dbReference type="PROSITE" id="PS50110"/>
    </source>
</evidence>
<dbReference type="InterPro" id="IPR052155">
    <property type="entry name" value="Biofilm_reg_signaling"/>
</dbReference>
<sequence length="856" mass="94050">MSLRAPTILIVDDEAQNRRLLAVLLRPEGYSTSSAASGEEALAAIGAEPPDLILLDITMPGMDGYQVASILKSNPATANIPIIMVTAHLERTARLAGLDAGAEDFLTKPVDRAELWLRVRNLLRLKAYGDLQDHSANLERQVQARTADLERFRAAMDATADAIMLVSRASMRFTEVNETACTLLAYTREEMLGMGMADLIDASDAKLEHQYDALIAGGLNRDQEEMRMRRSDGATVQVEVNSQAMRSGNDWTIVIVVRDITERKEAQQRLTHLAHHDSLTGLPNRTLFYESLQRTVALARDTGALVAVMFIDLDNFKTVNDTLGHAVGDELLVQFSNRLVECVRVRDTVGRLGGDEFALILIMQDSQQGAVVIADKIRDALRAPFVLHEHELSITASIGITLHPADSSDPATLIKYADTAMYEAKHAGRDTYRFFTAQMNADVLARLKLEKALRQAIENEEFVLHYQPKVHLNSGRVAGLEALLRWNRPGYGMVPPNEFISVLEETGMIVQVGSWVLAQACKQIGMWLRSPSGPVQVSVNVSGRQFLEGDLDADIIAGLARHAIPPGLLELELTETSLMANTERTSDILSRLKQHGVQISIDDFGTGYSSLAYLRRFPIDKLKIDIAFIREVTNNPDDAAIVLAIISMASSLKLEVIAEGVETAAQLNYLRRHRCDQIQGYYVSRPLPTEQVSAFLLQRNVLGPPADAVQAGKTLLIIDDDPFMLEVLSNLFGCDGYRILCAGSAAEGFDMLALNEVQVILCDQCMPSMSGTDFLDKVKELYPKTFRIVLSGQSDLASIIEAVNCGAVLRYYTKPWDNQLLRDHVRDAFSPICGQPRRSAGIGAMATSAAPAIPAA</sequence>
<keyword evidence="1" id="KW-0597">Phosphoprotein</keyword>
<dbReference type="CDD" id="cd00130">
    <property type="entry name" value="PAS"/>
    <property type="match status" value="1"/>
</dbReference>
<dbReference type="SMART" id="SM00086">
    <property type="entry name" value="PAC"/>
    <property type="match status" value="1"/>
</dbReference>
<comment type="caution">
    <text evidence="7">The sequence shown here is derived from an EMBL/GenBank/DDBJ whole genome shotgun (WGS) entry which is preliminary data.</text>
</comment>
<dbReference type="Gene3D" id="3.40.50.2300">
    <property type="match status" value="2"/>
</dbReference>
<dbReference type="PROSITE" id="PS50883">
    <property type="entry name" value="EAL"/>
    <property type="match status" value="1"/>
</dbReference>
<dbReference type="CDD" id="cd01949">
    <property type="entry name" value="GGDEF"/>
    <property type="match status" value="1"/>
</dbReference>
<dbReference type="InterPro" id="IPR001633">
    <property type="entry name" value="EAL_dom"/>
</dbReference>
<dbReference type="CDD" id="cd17538">
    <property type="entry name" value="REC_D1_PleD-like"/>
    <property type="match status" value="1"/>
</dbReference>
<dbReference type="SMART" id="SM00091">
    <property type="entry name" value="PAS"/>
    <property type="match status" value="1"/>
</dbReference>
<protein>
    <submittedName>
        <fullName evidence="7">EAL domain-containing protein</fullName>
    </submittedName>
</protein>
<dbReference type="PROSITE" id="PS50112">
    <property type="entry name" value="PAS"/>
    <property type="match status" value="1"/>
</dbReference>
<feature type="domain" description="Response regulatory" evidence="2">
    <location>
        <begin position="7"/>
        <end position="123"/>
    </location>
</feature>
<evidence type="ECO:0000259" key="4">
    <source>
        <dbReference type="PROSITE" id="PS50113"/>
    </source>
</evidence>
<evidence type="ECO:0000259" key="5">
    <source>
        <dbReference type="PROSITE" id="PS50883"/>
    </source>
</evidence>
<dbReference type="CDD" id="cd01948">
    <property type="entry name" value="EAL"/>
    <property type="match status" value="1"/>
</dbReference>
<dbReference type="InterPro" id="IPR029787">
    <property type="entry name" value="Nucleotide_cyclase"/>
</dbReference>
<dbReference type="InterPro" id="IPR001610">
    <property type="entry name" value="PAC"/>
</dbReference>
<dbReference type="SMART" id="SM00267">
    <property type="entry name" value="GGDEF"/>
    <property type="match status" value="1"/>
</dbReference>
<dbReference type="SMART" id="SM00448">
    <property type="entry name" value="REC"/>
    <property type="match status" value="2"/>
</dbReference>